<sequence length="73" mass="8306">MAMDDKLNDIQDKIERRVGGFGKGKYARILRMAKKPNKEEYVKVVLITGVGITLLGLLGFFIYLMMGVFFHIP</sequence>
<dbReference type="NCBIfam" id="TIGR00327">
    <property type="entry name" value="secE_euk_arch"/>
    <property type="match status" value="1"/>
</dbReference>
<dbReference type="Pfam" id="PF00584">
    <property type="entry name" value="SecE"/>
    <property type="match status" value="1"/>
</dbReference>
<keyword evidence="10" id="KW-1185">Reference proteome</keyword>
<protein>
    <submittedName>
        <fullName evidence="9">Protein translocase SEC61 complex subunit gamma</fullName>
    </submittedName>
</protein>
<dbReference type="GO" id="GO:0016020">
    <property type="term" value="C:membrane"/>
    <property type="evidence" value="ECO:0007669"/>
    <property type="project" value="InterPro"/>
</dbReference>
<comment type="subcellular location">
    <subcellularLocation>
        <location evidence="7">Endomembrane system</location>
        <topology evidence="7">Single-pass membrane protein</topology>
    </subcellularLocation>
</comment>
<accession>A0AAX4NJ48</accession>
<evidence type="ECO:0000256" key="3">
    <source>
        <dbReference type="ARBA" id="ARBA00022927"/>
    </source>
</evidence>
<keyword evidence="3" id="KW-0653">Protein transport</keyword>
<evidence type="ECO:0000256" key="1">
    <source>
        <dbReference type="ARBA" id="ARBA00022448"/>
    </source>
</evidence>
<dbReference type="KEGG" id="omr:OXIME_001488"/>
<dbReference type="SUPFAM" id="SSF103456">
    <property type="entry name" value="Preprotein translocase SecE subunit"/>
    <property type="match status" value="1"/>
</dbReference>
<dbReference type="InterPro" id="IPR023391">
    <property type="entry name" value="Prot_translocase_SecE_dom_sf"/>
</dbReference>
<dbReference type="GO" id="GO:0008320">
    <property type="term" value="F:protein transmembrane transporter activity"/>
    <property type="evidence" value="ECO:0007669"/>
    <property type="project" value="InterPro"/>
</dbReference>
<keyword evidence="1" id="KW-0813">Transport</keyword>
<evidence type="ECO:0000256" key="2">
    <source>
        <dbReference type="ARBA" id="ARBA00022692"/>
    </source>
</evidence>
<proteinExistence type="predicted"/>
<feature type="transmembrane region" description="Helical" evidence="8">
    <location>
        <begin position="41"/>
        <end position="72"/>
    </location>
</feature>
<evidence type="ECO:0000256" key="4">
    <source>
        <dbReference type="ARBA" id="ARBA00022989"/>
    </source>
</evidence>
<evidence type="ECO:0000256" key="6">
    <source>
        <dbReference type="ARBA" id="ARBA00023136"/>
    </source>
</evidence>
<gene>
    <name evidence="9" type="ORF">OXIME_001488</name>
</gene>
<dbReference type="InterPro" id="IPR008158">
    <property type="entry name" value="Translocase_Sec61-g"/>
</dbReference>
<dbReference type="RefSeq" id="WP_393971228.1">
    <property type="nucleotide sequence ID" value="NZ_CP133772.1"/>
</dbReference>
<keyword evidence="6 8" id="KW-0472">Membrane</keyword>
<dbReference type="GeneID" id="95968226"/>
<dbReference type="Proteomes" id="UP001451606">
    <property type="component" value="Chromosome"/>
</dbReference>
<dbReference type="InterPro" id="IPR001901">
    <property type="entry name" value="Translocase_SecE/Sec61-g"/>
</dbReference>
<dbReference type="Gene3D" id="1.20.5.820">
    <property type="entry name" value="Preprotein translocase SecE subunit"/>
    <property type="match status" value="1"/>
</dbReference>
<keyword evidence="5" id="KW-0811">Translocation</keyword>
<reference evidence="9 10" key="1">
    <citation type="submission" date="2023-09" db="EMBL/GenBank/DDBJ databases">
        <authorList>
            <person name="Golyshina O.V."/>
            <person name="Lunev E.A."/>
            <person name="Bargiela R."/>
            <person name="Gaines M.C."/>
            <person name="Daum B."/>
            <person name="Bale N.J."/>
            <person name="Koenen M."/>
            <person name="Sinninghe Damst J.S."/>
            <person name="Yakimov M."/>
            <person name="Golyshin P.N."/>
        </authorList>
    </citation>
    <scope>NUCLEOTIDE SEQUENCE [LARGE SCALE GENOMIC DNA]</scope>
    <source>
        <strain evidence="9 10">M1</strain>
    </source>
</reference>
<organism evidence="9 10">
    <name type="scientific">Oxyplasma meridianum</name>
    <dbReference type="NCBI Taxonomy" id="3073602"/>
    <lineage>
        <taxon>Archaea</taxon>
        <taxon>Methanobacteriati</taxon>
        <taxon>Thermoplasmatota</taxon>
        <taxon>Thermoplasmata</taxon>
        <taxon>Thermoplasmatales</taxon>
        <taxon>Thermoplasmataceae</taxon>
        <taxon>Oxyplasma</taxon>
    </lineage>
</organism>
<keyword evidence="2 8" id="KW-0812">Transmembrane</keyword>
<evidence type="ECO:0000313" key="10">
    <source>
        <dbReference type="Proteomes" id="UP001451606"/>
    </source>
</evidence>
<evidence type="ECO:0000256" key="5">
    <source>
        <dbReference type="ARBA" id="ARBA00023010"/>
    </source>
</evidence>
<evidence type="ECO:0000256" key="7">
    <source>
        <dbReference type="ARBA" id="ARBA00037847"/>
    </source>
</evidence>
<dbReference type="EMBL" id="CP133772">
    <property type="protein sequence ID" value="WYY00902.1"/>
    <property type="molecule type" value="Genomic_DNA"/>
</dbReference>
<evidence type="ECO:0000256" key="8">
    <source>
        <dbReference type="SAM" id="Phobius"/>
    </source>
</evidence>
<name>A0AAX4NJ48_9ARCH</name>
<keyword evidence="4 8" id="KW-1133">Transmembrane helix</keyword>
<evidence type="ECO:0000313" key="9">
    <source>
        <dbReference type="EMBL" id="WYY00902.1"/>
    </source>
</evidence>
<dbReference type="AlphaFoldDB" id="A0AAX4NJ48"/>